<feature type="chain" id="PRO_5035258754" evidence="6">
    <location>
        <begin position="32"/>
        <end position="532"/>
    </location>
</feature>
<keyword evidence="5" id="KW-0998">Cell outer membrane</keyword>
<dbReference type="Gene3D" id="2.40.160.50">
    <property type="entry name" value="membrane protein fhac: a member of the omp85/tpsb transporter family"/>
    <property type="match status" value="1"/>
</dbReference>
<sequence length="532" mass="56208">MLPMAQNLPSPWRWRRFGGCAALGASFAAIASWGQAAEAQLPGAQALLEPEPAISIQSGPGEVESSSARLQTGLRGPSSRGAVIAAIHVRDGSDDRVTKGGKPHAGIVQLFNLQPGDVYGPAKAQADLAQATALSTSGQATLTLEPAAEPDQVVMVVTVDKPNAFFYGFGNLPRPTALPGPVRPSTVRTASNRARGIAIRAYAGFDHLGGNNQRLTLGAVGGANALGAELDFRQFYDNGSGYGVNFENRRGVEPEFDGGEVEVDTPGGDDPWVHRLGGGAEYFRPLAPDLEAALGVSYQRVSVRDDVFTSDIVPSDELGNALTVSDSGQDDLLTVNFSGNFDRRNDPQLPTQGFRLLFGMDQSIPIGDADILFNRLSANYSHYIPLDLFGFTAGPRTLALNLQGGTIIGDAPPYESFSLGGSSSVRGYSLGELGTGKSYLQATAEYRFPAFSFNALRQDVDVGGTLFFDYATDLGTGDDVIGEPAEARDKPGEGFGYGLGIRAVTSVGVFRAEFGISDEGESQFTFSIGDRF</sequence>
<dbReference type="InterPro" id="IPR000184">
    <property type="entry name" value="Bac_surfAg_D15"/>
</dbReference>
<organism evidence="8 9">
    <name type="scientific">Vasconcelosia minhoensis LEGE 07310</name>
    <dbReference type="NCBI Taxonomy" id="915328"/>
    <lineage>
        <taxon>Bacteria</taxon>
        <taxon>Bacillati</taxon>
        <taxon>Cyanobacteriota</taxon>
        <taxon>Cyanophyceae</taxon>
        <taxon>Nodosilineales</taxon>
        <taxon>Cymatolegaceae</taxon>
        <taxon>Vasconcelosia</taxon>
        <taxon>Vasconcelosia minhoensis</taxon>
    </lineage>
</organism>
<keyword evidence="9" id="KW-1185">Reference proteome</keyword>
<feature type="signal peptide" evidence="6">
    <location>
        <begin position="1"/>
        <end position="31"/>
    </location>
</feature>
<dbReference type="PANTHER" id="PTHR12815">
    <property type="entry name" value="SORTING AND ASSEMBLY MACHINERY SAMM50 PROTEIN FAMILY MEMBER"/>
    <property type="match status" value="1"/>
</dbReference>
<evidence type="ECO:0000256" key="1">
    <source>
        <dbReference type="ARBA" id="ARBA00004370"/>
    </source>
</evidence>
<dbReference type="InterPro" id="IPR039910">
    <property type="entry name" value="D15-like"/>
</dbReference>
<proteinExistence type="predicted"/>
<dbReference type="AlphaFoldDB" id="A0A8J7DAE2"/>
<evidence type="ECO:0000256" key="4">
    <source>
        <dbReference type="ARBA" id="ARBA00023136"/>
    </source>
</evidence>
<comment type="caution">
    <text evidence="8">The sequence shown here is derived from an EMBL/GenBank/DDBJ whole genome shotgun (WGS) entry which is preliminary data.</text>
</comment>
<evidence type="ECO:0000259" key="7">
    <source>
        <dbReference type="Pfam" id="PF01103"/>
    </source>
</evidence>
<accession>A0A8J7DAE2</accession>
<reference evidence="8" key="1">
    <citation type="submission" date="2020-10" db="EMBL/GenBank/DDBJ databases">
        <authorList>
            <person name="Castelo-Branco R."/>
            <person name="Eusebio N."/>
            <person name="Adriana R."/>
            <person name="Vieira A."/>
            <person name="Brugerolle De Fraissinette N."/>
            <person name="Rezende De Castro R."/>
            <person name="Schneider M.P."/>
            <person name="Vasconcelos V."/>
            <person name="Leao P.N."/>
        </authorList>
    </citation>
    <scope>NUCLEOTIDE SEQUENCE</scope>
    <source>
        <strain evidence="8">LEGE 07310</strain>
    </source>
</reference>
<gene>
    <name evidence="8" type="ORF">IQ241_03360</name>
</gene>
<name>A0A8J7DAE2_9CYAN</name>
<comment type="subcellular location">
    <subcellularLocation>
        <location evidence="1">Membrane</location>
    </subcellularLocation>
</comment>
<feature type="domain" description="Bacterial surface antigen (D15)" evidence="7">
    <location>
        <begin position="209"/>
        <end position="532"/>
    </location>
</feature>
<evidence type="ECO:0000256" key="6">
    <source>
        <dbReference type="SAM" id="SignalP"/>
    </source>
</evidence>
<evidence type="ECO:0000256" key="2">
    <source>
        <dbReference type="ARBA" id="ARBA00022692"/>
    </source>
</evidence>
<dbReference type="GO" id="GO:0019867">
    <property type="term" value="C:outer membrane"/>
    <property type="evidence" value="ECO:0007669"/>
    <property type="project" value="InterPro"/>
</dbReference>
<evidence type="ECO:0000313" key="9">
    <source>
        <dbReference type="Proteomes" id="UP000636505"/>
    </source>
</evidence>
<keyword evidence="4" id="KW-0472">Membrane</keyword>
<dbReference type="EMBL" id="JADEXG010000005">
    <property type="protein sequence ID" value="MBE9076342.1"/>
    <property type="molecule type" value="Genomic_DNA"/>
</dbReference>
<keyword evidence="2" id="KW-0812">Transmembrane</keyword>
<dbReference type="Proteomes" id="UP000636505">
    <property type="component" value="Unassembled WGS sequence"/>
</dbReference>
<dbReference type="PANTHER" id="PTHR12815:SF47">
    <property type="entry name" value="TRANSLOCATION AND ASSEMBLY MODULE SUBUNIT TAMA"/>
    <property type="match status" value="1"/>
</dbReference>
<protein>
    <submittedName>
        <fullName evidence="8">BamA/TamA family outer membrane protein</fullName>
    </submittedName>
</protein>
<evidence type="ECO:0000313" key="8">
    <source>
        <dbReference type="EMBL" id="MBE9076342.1"/>
    </source>
</evidence>
<evidence type="ECO:0000256" key="5">
    <source>
        <dbReference type="ARBA" id="ARBA00023237"/>
    </source>
</evidence>
<evidence type="ECO:0000256" key="3">
    <source>
        <dbReference type="ARBA" id="ARBA00022729"/>
    </source>
</evidence>
<dbReference type="Pfam" id="PF01103">
    <property type="entry name" value="Omp85"/>
    <property type="match status" value="1"/>
</dbReference>
<keyword evidence="3 6" id="KW-0732">Signal</keyword>